<evidence type="ECO:0000313" key="1">
    <source>
        <dbReference type="EMBL" id="SFX63802.1"/>
    </source>
</evidence>
<reference evidence="1 2" key="1">
    <citation type="submission" date="2016-11" db="EMBL/GenBank/DDBJ databases">
        <authorList>
            <person name="Jaros S."/>
            <person name="Januszkiewicz K."/>
            <person name="Wedrychowicz H."/>
        </authorList>
    </citation>
    <scope>NUCLEOTIDE SEQUENCE [LARGE SCALE GENOMIC DNA]</scope>
    <source>
        <strain evidence="1 2">DSM 21637</strain>
    </source>
</reference>
<sequence>MMVYNSIENYLELKPRCYRFLKVININRQVSQTKKYEYCVELILSKGSDDSDEDLRIRCVNASGIKVGDIDGMLGFLVDIEDVRGRQLEGCNYRIYEQEEAAFSLHCEEFFADLIK</sequence>
<protein>
    <submittedName>
        <fullName evidence="1">Uncharacterized protein</fullName>
    </submittedName>
</protein>
<proteinExistence type="predicted"/>
<dbReference type="Proteomes" id="UP000182350">
    <property type="component" value="Unassembled WGS sequence"/>
</dbReference>
<accession>A0A1K1YP66</accession>
<name>A0A1K1YP66_9GAMM</name>
<dbReference type="AlphaFoldDB" id="A0A1K1YP66"/>
<keyword evidence="2" id="KW-1185">Reference proteome</keyword>
<gene>
    <name evidence="1" type="ORF">SAMN02745752_02357</name>
</gene>
<organism evidence="1 2">
    <name type="scientific">Marinospirillum alkaliphilum DSM 21637</name>
    <dbReference type="NCBI Taxonomy" id="1122209"/>
    <lineage>
        <taxon>Bacteria</taxon>
        <taxon>Pseudomonadati</taxon>
        <taxon>Pseudomonadota</taxon>
        <taxon>Gammaproteobacteria</taxon>
        <taxon>Oceanospirillales</taxon>
        <taxon>Oceanospirillaceae</taxon>
        <taxon>Marinospirillum</taxon>
    </lineage>
</organism>
<dbReference type="STRING" id="1122209.SAMN02745752_02357"/>
<evidence type="ECO:0000313" key="2">
    <source>
        <dbReference type="Proteomes" id="UP000182350"/>
    </source>
</evidence>
<dbReference type="RefSeq" id="WP_072326683.1">
    <property type="nucleotide sequence ID" value="NZ_FPJW01000008.1"/>
</dbReference>
<dbReference type="OrthoDB" id="7063836at2"/>
<dbReference type="EMBL" id="FPJW01000008">
    <property type="protein sequence ID" value="SFX63802.1"/>
    <property type="molecule type" value="Genomic_DNA"/>
</dbReference>